<dbReference type="PANTHER" id="PTHR46211">
    <property type="entry name" value="GLYCEROPHOSPHORYL DIESTER PHOSPHODIESTERASE"/>
    <property type="match status" value="1"/>
</dbReference>
<comment type="caution">
    <text evidence="2">The sequence shown here is derived from an EMBL/GenBank/DDBJ whole genome shotgun (WGS) entry which is preliminary data.</text>
</comment>
<dbReference type="PANTHER" id="PTHR46211:SF14">
    <property type="entry name" value="GLYCEROPHOSPHODIESTER PHOSPHODIESTERASE"/>
    <property type="match status" value="1"/>
</dbReference>
<evidence type="ECO:0000313" key="3">
    <source>
        <dbReference type="Proteomes" id="UP000679779"/>
    </source>
</evidence>
<proteinExistence type="predicted"/>
<evidence type="ECO:0000313" key="2">
    <source>
        <dbReference type="EMBL" id="GIO30277.1"/>
    </source>
</evidence>
<dbReference type="GO" id="GO:0008081">
    <property type="term" value="F:phosphoric diester hydrolase activity"/>
    <property type="evidence" value="ECO:0007669"/>
    <property type="project" value="InterPro"/>
</dbReference>
<keyword evidence="3" id="KW-1185">Reference proteome</keyword>
<dbReference type="Gene3D" id="3.20.20.190">
    <property type="entry name" value="Phosphatidylinositol (PI) phosphodiesterase"/>
    <property type="match status" value="1"/>
</dbReference>
<evidence type="ECO:0000259" key="1">
    <source>
        <dbReference type="PROSITE" id="PS51704"/>
    </source>
</evidence>
<organism evidence="2 3">
    <name type="scientific">Paenibacillus albilobatus</name>
    <dbReference type="NCBI Taxonomy" id="2716884"/>
    <lineage>
        <taxon>Bacteria</taxon>
        <taxon>Bacillati</taxon>
        <taxon>Bacillota</taxon>
        <taxon>Bacilli</taxon>
        <taxon>Bacillales</taxon>
        <taxon>Paenibacillaceae</taxon>
        <taxon>Paenibacillus</taxon>
    </lineage>
</organism>
<dbReference type="EMBL" id="BORQ01000001">
    <property type="protein sequence ID" value="GIO30277.1"/>
    <property type="molecule type" value="Genomic_DNA"/>
</dbReference>
<dbReference type="SUPFAM" id="SSF51695">
    <property type="entry name" value="PLC-like phosphodiesterases"/>
    <property type="match status" value="1"/>
</dbReference>
<feature type="domain" description="GP-PDE" evidence="1">
    <location>
        <begin position="3"/>
        <end position="240"/>
    </location>
</feature>
<accession>A0A919XGB5</accession>
<dbReference type="GO" id="GO:0006629">
    <property type="term" value="P:lipid metabolic process"/>
    <property type="evidence" value="ECO:0007669"/>
    <property type="project" value="InterPro"/>
</dbReference>
<protein>
    <submittedName>
        <fullName evidence="2">Glycerophosphoryl diester phosphodiesterase</fullName>
    </submittedName>
</protein>
<sequence>MNNLCVAHRGFSGIAPENTMAAFRMAIAEPFVQWIEIDTQLTIDGIPVVIHDFTLDRTTTGTGKVKDYTWQQLLRFDAGSWKSRDYHGERIPSLTEVLHLCCGRVRLNIELKTSGNMYPGLEQAVIDRVASYHMEQDVVLTSFDAGALRKVKEINPDIQTGLIIDAKPKDLVERLQALGCSFLSIGHPNLDPELFQRLKAAGIEVMAWTVDDARRMRRIADISPEILICTNRPDVWKKTFMG</sequence>
<reference evidence="2" key="1">
    <citation type="submission" date="2021-03" db="EMBL/GenBank/DDBJ databases">
        <title>Antimicrobial resistance genes in bacteria isolated from Japanese honey, and their potential for conferring macrolide and lincosamide resistance in the American foulbrood pathogen Paenibacillus larvae.</title>
        <authorList>
            <person name="Okamoto M."/>
            <person name="Kumagai M."/>
            <person name="Kanamori H."/>
            <person name="Takamatsu D."/>
        </authorList>
    </citation>
    <scope>NUCLEOTIDE SEQUENCE</scope>
    <source>
        <strain evidence="2">J2TS6</strain>
    </source>
</reference>
<dbReference type="PROSITE" id="PS51704">
    <property type="entry name" value="GP_PDE"/>
    <property type="match status" value="1"/>
</dbReference>
<dbReference type="InterPro" id="IPR030395">
    <property type="entry name" value="GP_PDE_dom"/>
</dbReference>
<dbReference type="Proteomes" id="UP000679779">
    <property type="component" value="Unassembled WGS sequence"/>
</dbReference>
<dbReference type="Pfam" id="PF03009">
    <property type="entry name" value="GDPD"/>
    <property type="match status" value="1"/>
</dbReference>
<dbReference type="InterPro" id="IPR017946">
    <property type="entry name" value="PLC-like_Pdiesterase_TIM-brl"/>
</dbReference>
<dbReference type="RefSeq" id="WP_036706640.1">
    <property type="nucleotide sequence ID" value="NZ_BORQ01000001.1"/>
</dbReference>
<gene>
    <name evidence="2" type="primary">glpQ_1</name>
    <name evidence="2" type="ORF">J2TS6_14180</name>
</gene>
<dbReference type="AlphaFoldDB" id="A0A919XGB5"/>
<name>A0A919XGB5_9BACL</name>